<reference evidence="1 2" key="1">
    <citation type="submission" date="2020-05" db="EMBL/GenBank/DDBJ databases">
        <title>Whole Genome Sequences of Enterobacteriales Associated with the International Space Station.</title>
        <authorList>
            <person name="Bharadwaj A."/>
            <person name="Daudu R."/>
            <person name="Singh N."/>
            <person name="Wood J."/>
            <person name="Debieu M."/>
            <person name="Mason C."/>
            <person name="Wang C."/>
            <person name="Venkateswaran K."/>
        </authorList>
    </citation>
    <scope>NUCLEOTIDE SEQUENCE [LARGE SCALE GENOMIC DNA]</scope>
    <source>
        <strain evidence="1 2">IF5SW-B1</strain>
    </source>
</reference>
<protein>
    <submittedName>
        <fullName evidence="1">Uncharacterized protein</fullName>
    </submittedName>
</protein>
<sequence length="97" mass="10514">MKRTGELVVSVSVDTTEIELQIAELKSLLGSELEGVSDDFINAAYSNLPAVLNDIVFSDTPAAPCTSLNIVHRVRLGSKYERFTAAIRAGKLDSNFL</sequence>
<dbReference type="AlphaFoldDB" id="A0A7Y6NFV4"/>
<organism evidence="1 2">
    <name type="scientific">Pantoea brenneri</name>
    <dbReference type="NCBI Taxonomy" id="472694"/>
    <lineage>
        <taxon>Bacteria</taxon>
        <taxon>Pseudomonadati</taxon>
        <taxon>Pseudomonadota</taxon>
        <taxon>Gammaproteobacteria</taxon>
        <taxon>Enterobacterales</taxon>
        <taxon>Erwiniaceae</taxon>
        <taxon>Pantoea</taxon>
    </lineage>
</organism>
<dbReference type="EMBL" id="JABWPM010000017">
    <property type="protein sequence ID" value="NUY97749.1"/>
    <property type="molecule type" value="Genomic_DNA"/>
</dbReference>
<name>A0A7Y6NFV4_9GAMM</name>
<dbReference type="Proteomes" id="UP000566985">
    <property type="component" value="Unassembled WGS sequence"/>
</dbReference>
<gene>
    <name evidence="1" type="ORF">HU668_14940</name>
</gene>
<comment type="caution">
    <text evidence="1">The sequence shown here is derived from an EMBL/GenBank/DDBJ whole genome shotgun (WGS) entry which is preliminary data.</text>
</comment>
<proteinExistence type="predicted"/>
<evidence type="ECO:0000313" key="1">
    <source>
        <dbReference type="EMBL" id="NUY97749.1"/>
    </source>
</evidence>
<evidence type="ECO:0000313" key="2">
    <source>
        <dbReference type="Proteomes" id="UP000566985"/>
    </source>
</evidence>
<accession>A0A7Y6NFV4</accession>